<feature type="signal peptide" evidence="10">
    <location>
        <begin position="1"/>
        <end position="25"/>
    </location>
</feature>
<keyword evidence="4 9" id="KW-1133">Transmembrane helix</keyword>
<evidence type="ECO:0000313" key="12">
    <source>
        <dbReference type="Proteomes" id="UP000504635"/>
    </source>
</evidence>
<proteinExistence type="inferred from homology"/>
<dbReference type="CDD" id="cd15039">
    <property type="entry name" value="7tmB3_Methuselah-like"/>
    <property type="match status" value="1"/>
</dbReference>
<feature type="transmembrane region" description="Helical" evidence="9">
    <location>
        <begin position="288"/>
        <end position="309"/>
    </location>
</feature>
<protein>
    <submittedName>
        <fullName evidence="13">G-protein coupled receptor Mth2-like isoform X1</fullName>
    </submittedName>
</protein>
<dbReference type="GO" id="GO:0012505">
    <property type="term" value="C:endomembrane system"/>
    <property type="evidence" value="ECO:0007669"/>
    <property type="project" value="UniProtKB-SubCell"/>
</dbReference>
<evidence type="ECO:0000256" key="2">
    <source>
        <dbReference type="ARBA" id="ARBA00008979"/>
    </source>
</evidence>
<dbReference type="Pfam" id="PF00002">
    <property type="entry name" value="7tm_2"/>
    <property type="match status" value="1"/>
</dbReference>
<evidence type="ECO:0000256" key="9">
    <source>
        <dbReference type="SAM" id="Phobius"/>
    </source>
</evidence>
<keyword evidence="7" id="KW-0675">Receptor</keyword>
<dbReference type="GO" id="GO:0007166">
    <property type="term" value="P:cell surface receptor signaling pathway"/>
    <property type="evidence" value="ECO:0007669"/>
    <property type="project" value="InterPro"/>
</dbReference>
<evidence type="ECO:0000256" key="3">
    <source>
        <dbReference type="ARBA" id="ARBA00022692"/>
    </source>
</evidence>
<feature type="transmembrane region" description="Helical" evidence="9">
    <location>
        <begin position="245"/>
        <end position="268"/>
    </location>
</feature>
<dbReference type="InterPro" id="IPR036272">
    <property type="entry name" value="Methuselah_N_sf"/>
</dbReference>
<reference evidence="13" key="1">
    <citation type="submission" date="2025-08" db="UniProtKB">
        <authorList>
            <consortium name="RefSeq"/>
        </authorList>
    </citation>
    <scope>IDENTIFICATION</scope>
    <source>
        <tissue evidence="13">Gonads</tissue>
    </source>
</reference>
<keyword evidence="5" id="KW-0297">G-protein coupled receptor</keyword>
<dbReference type="PANTHER" id="PTHR47154:SF2">
    <property type="entry name" value="G-PROTEIN COUPLED RECEPTOR MTH-RELATED"/>
    <property type="match status" value="1"/>
</dbReference>
<dbReference type="AlphaFoldDB" id="A0A6J2Y100"/>
<dbReference type="PROSITE" id="PS50261">
    <property type="entry name" value="G_PROTEIN_RECEP_F2_4"/>
    <property type="match status" value="1"/>
</dbReference>
<feature type="transmembrane region" description="Helical" evidence="9">
    <location>
        <begin position="338"/>
        <end position="360"/>
    </location>
</feature>
<feature type="transmembrane region" description="Helical" evidence="9">
    <location>
        <begin position="403"/>
        <end position="424"/>
    </location>
</feature>
<feature type="transmembrane region" description="Helical" evidence="9">
    <location>
        <begin position="430"/>
        <end position="452"/>
    </location>
</feature>
<dbReference type="InParanoid" id="A0A6J2Y100"/>
<feature type="transmembrane region" description="Helical" evidence="9">
    <location>
        <begin position="213"/>
        <end position="233"/>
    </location>
</feature>
<dbReference type="OrthoDB" id="6134459at2759"/>
<dbReference type="KEGG" id="soy:115882567"/>
<gene>
    <name evidence="13" type="primary">LOC115882567</name>
</gene>
<dbReference type="InterPro" id="IPR051384">
    <property type="entry name" value="Mth_GPCR"/>
</dbReference>
<sequence length="527" mass="60695">MAMVLPPHLPPWFFIIINLILTVSSLENCDVKIDISSGTISENGENRDIVYDGTTFKYGQDYFINETGTFGCACHVLSCVHECCDSGQVVDVSSGSIQCVTAKTSTTKAKLFHIIQVPDRPVCEKQTIVLNFTKEEFTSMISDKDHIEIDSYSIHYDSYCITTEEDTIVLVACISSTGSIDKTIHCLGMIISMPFLLMTFLVYLVLPEKNVHQVALMFYVLHLLLAYVCLVTINLSPHLDFCHAAAYMTLFFFVVSFFWMNVICFDIWYTFSGGRGYGSKKSSEKRKLILYTLYAEGLPLLHLLVVYLMDRYMDTDSIHKPNIGVTKCFLADGFPNLWYFYGEASISVIANIVFFIFTALKIRQVKKETSMLKQNESKRHTFEKEQQRPLVSIFYRFNLYLKLLLAMGVNWSMEIISWLVNWLTNEQYSYIWYITDFVNAAYGVIIFFIFVFKKKMWKLLQKRYYNLMGKPHLARAVTSTTDTRTSHYSSTNYSSADTHLTDRTTINDRTSAINRNNRNEEIPLHRS</sequence>
<evidence type="ECO:0000256" key="1">
    <source>
        <dbReference type="ARBA" id="ARBA00004127"/>
    </source>
</evidence>
<dbReference type="Gene3D" id="1.20.1070.10">
    <property type="entry name" value="Rhodopsin 7-helix transmembrane proteins"/>
    <property type="match status" value="1"/>
</dbReference>
<dbReference type="GeneID" id="115882567"/>
<evidence type="ECO:0000259" key="11">
    <source>
        <dbReference type="PROSITE" id="PS50261"/>
    </source>
</evidence>
<dbReference type="GO" id="GO:0005886">
    <property type="term" value="C:plasma membrane"/>
    <property type="evidence" value="ECO:0007669"/>
    <property type="project" value="TreeGrafter"/>
</dbReference>
<feature type="domain" description="G-protein coupled receptors family 2 profile 2" evidence="11">
    <location>
        <begin position="181"/>
        <end position="454"/>
    </location>
</feature>
<dbReference type="SUPFAM" id="SSF63877">
    <property type="entry name" value="Methuselah ectodomain"/>
    <property type="match status" value="1"/>
</dbReference>
<feature type="chain" id="PRO_5026976435" evidence="10">
    <location>
        <begin position="26"/>
        <end position="527"/>
    </location>
</feature>
<keyword evidence="6 9" id="KW-0472">Membrane</keyword>
<dbReference type="InterPro" id="IPR017981">
    <property type="entry name" value="GPCR_2-like_7TM"/>
</dbReference>
<keyword evidence="12" id="KW-1185">Reference proteome</keyword>
<evidence type="ECO:0000256" key="4">
    <source>
        <dbReference type="ARBA" id="ARBA00022989"/>
    </source>
</evidence>
<dbReference type="Proteomes" id="UP000504635">
    <property type="component" value="Unplaced"/>
</dbReference>
<comment type="similarity">
    <text evidence="2">Belongs to the G-protein coupled receptor 2 family. Mth subfamily.</text>
</comment>
<evidence type="ECO:0000256" key="7">
    <source>
        <dbReference type="ARBA" id="ARBA00023170"/>
    </source>
</evidence>
<dbReference type="FunCoup" id="A0A6J2Y100">
    <property type="interactions" value="144"/>
</dbReference>
<evidence type="ECO:0000256" key="10">
    <source>
        <dbReference type="SAM" id="SignalP"/>
    </source>
</evidence>
<feature type="transmembrane region" description="Helical" evidence="9">
    <location>
        <begin position="187"/>
        <end position="206"/>
    </location>
</feature>
<dbReference type="RefSeq" id="XP_030756604.1">
    <property type="nucleotide sequence ID" value="XM_030900744.1"/>
</dbReference>
<evidence type="ECO:0000256" key="8">
    <source>
        <dbReference type="ARBA" id="ARBA00023224"/>
    </source>
</evidence>
<keyword evidence="3 9" id="KW-0812">Transmembrane</keyword>
<evidence type="ECO:0000256" key="6">
    <source>
        <dbReference type="ARBA" id="ARBA00023136"/>
    </source>
</evidence>
<comment type="subcellular location">
    <subcellularLocation>
        <location evidence="1">Endomembrane system</location>
        <topology evidence="1">Multi-pass membrane protein</topology>
    </subcellularLocation>
</comment>
<dbReference type="PANTHER" id="PTHR47154">
    <property type="entry name" value="G-PROTEIN COUPLED RECEPTOR MTH-RELATED"/>
    <property type="match status" value="1"/>
</dbReference>
<accession>A0A6J2Y100</accession>
<evidence type="ECO:0000313" key="13">
    <source>
        <dbReference type="RefSeq" id="XP_030756604.1"/>
    </source>
</evidence>
<dbReference type="GO" id="GO:0008528">
    <property type="term" value="F:G protein-coupled peptide receptor activity"/>
    <property type="evidence" value="ECO:0007669"/>
    <property type="project" value="TreeGrafter"/>
</dbReference>
<organism evidence="12 13">
    <name type="scientific">Sitophilus oryzae</name>
    <name type="common">Rice weevil</name>
    <name type="synonym">Curculio oryzae</name>
    <dbReference type="NCBI Taxonomy" id="7048"/>
    <lineage>
        <taxon>Eukaryota</taxon>
        <taxon>Metazoa</taxon>
        <taxon>Ecdysozoa</taxon>
        <taxon>Arthropoda</taxon>
        <taxon>Hexapoda</taxon>
        <taxon>Insecta</taxon>
        <taxon>Pterygota</taxon>
        <taxon>Neoptera</taxon>
        <taxon>Endopterygota</taxon>
        <taxon>Coleoptera</taxon>
        <taxon>Polyphaga</taxon>
        <taxon>Cucujiformia</taxon>
        <taxon>Curculionidae</taxon>
        <taxon>Dryophthorinae</taxon>
        <taxon>Sitophilus</taxon>
    </lineage>
</organism>
<evidence type="ECO:0000256" key="5">
    <source>
        <dbReference type="ARBA" id="ARBA00023040"/>
    </source>
</evidence>
<name>A0A6J2Y100_SITOR</name>
<keyword evidence="10" id="KW-0732">Signal</keyword>
<keyword evidence="8" id="KW-0807">Transducer</keyword>
<dbReference type="InterPro" id="IPR000832">
    <property type="entry name" value="GPCR_2_secretin-like"/>
</dbReference>